<sequence length="253" mass="29177">MNGQMFQIAGLVAAAKSALQSNNQIKYNPEKYVNSISFKFLILGTEDYIAYNSSEWFEKLKEFGLVDIKLLCPISVKDRNILGFSNTTQSSILCFFENGKVTYFIPNWEFDNKHQQWNIMYKEYEWTNPPEGKPRYDDNSDSFRKVLLQIKDLAAKIDCENFANIFEFAIQSLDGKNEGIDKEYGLELPQIPSQNLKLFEAASRADVFGAMGSWNDSPPYMAQNKGLEEEYDILSDELLKNIRLAILYSINEW</sequence>
<evidence type="ECO:0000313" key="2">
    <source>
        <dbReference type="Proteomes" id="UP000425411"/>
    </source>
</evidence>
<organism evidence="1 2">
    <name type="scientific">Gemella morbillorum</name>
    <dbReference type="NCBI Taxonomy" id="29391"/>
    <lineage>
        <taxon>Bacteria</taxon>
        <taxon>Bacillati</taxon>
        <taxon>Bacillota</taxon>
        <taxon>Bacilli</taxon>
        <taxon>Bacillales</taxon>
        <taxon>Gemellaceae</taxon>
        <taxon>Gemella</taxon>
    </lineage>
</organism>
<dbReference type="Proteomes" id="UP000425411">
    <property type="component" value="Chromosome"/>
</dbReference>
<evidence type="ECO:0000313" key="1">
    <source>
        <dbReference type="EMBL" id="QGS08852.1"/>
    </source>
</evidence>
<gene>
    <name evidence="1" type="ORF">FOC49_02625</name>
</gene>
<dbReference type="EMBL" id="CP046314">
    <property type="protein sequence ID" value="QGS08852.1"/>
    <property type="molecule type" value="Genomic_DNA"/>
</dbReference>
<dbReference type="RefSeq" id="WP_004633168.1">
    <property type="nucleotide sequence ID" value="NZ_CP046314.1"/>
</dbReference>
<dbReference type="AlphaFoldDB" id="A0AAP9HCL8"/>
<reference evidence="1 2" key="1">
    <citation type="submission" date="2019-11" db="EMBL/GenBank/DDBJ databases">
        <title>FDA dAtabase for Regulatory Grade micrObial Sequences (FDA-ARGOS): Supporting development and validation of Infectious Disease Dx tests.</title>
        <authorList>
            <person name="Turner S."/>
            <person name="Byrd R."/>
            <person name="Tallon L."/>
            <person name="Sadzewicz L."/>
            <person name="Vavikolanu K."/>
            <person name="Mehta A."/>
            <person name="Aluvathingal J."/>
            <person name="Nadendla S."/>
            <person name="Myers T."/>
            <person name="Yan Y."/>
            <person name="Sichtig H."/>
        </authorList>
    </citation>
    <scope>NUCLEOTIDE SEQUENCE [LARGE SCALE GENOMIC DNA]</scope>
    <source>
        <strain evidence="1 2">FDAARGOS_741</strain>
    </source>
</reference>
<keyword evidence="2" id="KW-1185">Reference proteome</keyword>
<protein>
    <recommendedName>
        <fullName evidence="3">RNA polymerase subunit sigma</fullName>
    </recommendedName>
</protein>
<accession>A0AAP9HCL8</accession>
<proteinExistence type="predicted"/>
<evidence type="ECO:0008006" key="3">
    <source>
        <dbReference type="Google" id="ProtNLM"/>
    </source>
</evidence>
<name>A0AAP9HCL8_9BACL</name>